<proteinExistence type="predicted"/>
<reference evidence="4 6" key="3">
    <citation type="submission" date="2013-04" db="EMBL/GenBank/DDBJ databases">
        <authorList>
            <person name="Chin J."/>
            <person name="Alexander D.H."/>
            <person name="Marks P."/>
            <person name="Korlach J."/>
            <person name="Clum A."/>
            <person name="Copeland A."/>
        </authorList>
    </citation>
    <scope>NUCLEOTIDE SEQUENCE [LARGE SCALE GENOMIC DNA]</scope>
    <source>
        <strain evidence="6">ATCC 35948 / DSM 1279 / VKM B-1258 / 21</strain>
        <strain evidence="4">DSM 1279</strain>
    </source>
</reference>
<keyword evidence="5" id="KW-1185">Reference proteome</keyword>
<dbReference type="CDD" id="cd07344">
    <property type="entry name" value="M48_yhfN_like"/>
    <property type="match status" value="1"/>
</dbReference>
<dbReference type="InterPro" id="IPR002725">
    <property type="entry name" value="YgjP-like_metallopeptidase"/>
</dbReference>
<reference evidence="4" key="2">
    <citation type="submission" date="2013-04" db="EMBL/GenBank/DDBJ databases">
        <title>Non-Hybrid, Finished Microbial Genome Assemblies from Long-Read SMRT Sequencing Data.</title>
        <authorList>
            <person name="Klammer A."/>
            <person name="Drake J."/>
            <person name="Heiner C."/>
            <person name="Clum A."/>
            <person name="Copeland A."/>
            <person name="Huddleston J."/>
            <person name="Eichler E."/>
            <person name="Turner S.W."/>
        </authorList>
    </citation>
    <scope>NUCLEOTIDE SEQUENCE</scope>
    <source>
        <strain evidence="4">DSM 1279</strain>
    </source>
</reference>
<dbReference type="EMBL" id="CP005385">
    <property type="protein sequence ID" value="AGK04911.1"/>
    <property type="molecule type" value="Genomic_DNA"/>
</dbReference>
<dbReference type="eggNOG" id="COG1451">
    <property type="taxonomic scope" value="Bacteria"/>
</dbReference>
<dbReference type="AlphaFoldDB" id="D3PPM2"/>
<evidence type="ECO:0000313" key="5">
    <source>
        <dbReference type="Proteomes" id="UP000006655"/>
    </source>
</evidence>
<dbReference type="OrthoDB" id="9811177at2"/>
<dbReference type="KEGG" id="mre:K649_08080"/>
<dbReference type="PATRIC" id="fig|504728.9.peg.1666"/>
<dbReference type="Pfam" id="PF01863">
    <property type="entry name" value="YgjP-like"/>
    <property type="match status" value="1"/>
</dbReference>
<feature type="domain" description="YgjP-like metallopeptidase" evidence="2">
    <location>
        <begin position="27"/>
        <end position="254"/>
    </location>
</feature>
<dbReference type="InterPro" id="IPR053136">
    <property type="entry name" value="UTP_pyrophosphatase-like"/>
</dbReference>
<feature type="region of interest" description="Disordered" evidence="1">
    <location>
        <begin position="97"/>
        <end position="119"/>
    </location>
</feature>
<evidence type="ECO:0000313" key="3">
    <source>
        <dbReference type="EMBL" id="ADD29636.1"/>
    </source>
</evidence>
<reference evidence="3 5" key="1">
    <citation type="journal article" date="2010" name="Stand. Genomic Sci.">
        <title>Complete genome sequence of Meiothermus ruber type strain (21).</title>
        <authorList>
            <person name="Tindall B.J."/>
            <person name="Sikorski J."/>
            <person name="Lucas S."/>
            <person name="Goltsman E."/>
            <person name="Copeland A."/>
            <person name="Glavina Del Rio T."/>
            <person name="Nolan M."/>
            <person name="Tice H."/>
            <person name="Cheng J.F."/>
            <person name="Han C."/>
            <person name="Pitluck S."/>
            <person name="Liolios K."/>
            <person name="Ivanova N."/>
            <person name="Mavromatis K."/>
            <person name="Ovchinnikova G."/>
            <person name="Pati A."/>
            <person name="Fahnrich R."/>
            <person name="Goodwin L."/>
            <person name="Chen A."/>
            <person name="Palaniappan K."/>
            <person name="Land M."/>
            <person name="Hauser L."/>
            <person name="Chang Y.J."/>
            <person name="Jeffries C.D."/>
            <person name="Rohde M."/>
            <person name="Goker M."/>
            <person name="Woyke T."/>
            <person name="Bristow J."/>
            <person name="Eisen J.A."/>
            <person name="Markowitz V."/>
            <person name="Hugenholtz P."/>
            <person name="Kyrpides N.C."/>
            <person name="Klenk H.P."/>
            <person name="Lapidus A."/>
        </authorList>
    </citation>
    <scope>NUCLEOTIDE SEQUENCE [LARGE SCALE GENOMIC DNA]</scope>
    <source>
        <strain evidence="5">ATCC 35948 / DSM 1279 / VKM B-1258 / 21</strain>
        <strain evidence="3">DSM 1279</strain>
    </source>
</reference>
<name>D3PPM2_MEIRD</name>
<sequence>MPETEKATLYYQNRTIGYTIRRSARRRTVGITIDMQGVRVAAPERMPLEQVVALVNTKARWIAEKYAEFKSRLEPRKRFVSGEEFLYLGRRVSLQVQGKPSGHGRGPGSAVLQNLDRPSKPRPQAAVALKGNLLLVQAADPNVPSKEVREILERWYRVRAEEVITRRVQHYADLLGWPMPKVLIRNQKKRWGSCNAKGELRFNWRLVMLPLRVLDYVVVHEMAHLKVLNHSPRFWALVEQIMPDYKARHQALHELGMGLYW</sequence>
<dbReference type="RefSeq" id="WP_013015134.1">
    <property type="nucleotide sequence ID" value="NC_013946.1"/>
</dbReference>
<dbReference type="Proteomes" id="UP000013026">
    <property type="component" value="Chromosome"/>
</dbReference>
<gene>
    <name evidence="3" type="ordered locus">Mrub_2889</name>
    <name evidence="4" type="ORF">K649_08080</name>
</gene>
<organism evidence="4 6">
    <name type="scientific">Meiothermus ruber (strain ATCC 35948 / DSM 1279 / VKM B-1258 / 21)</name>
    <name type="common">Thermus ruber</name>
    <dbReference type="NCBI Taxonomy" id="504728"/>
    <lineage>
        <taxon>Bacteria</taxon>
        <taxon>Thermotogati</taxon>
        <taxon>Deinococcota</taxon>
        <taxon>Deinococci</taxon>
        <taxon>Thermales</taxon>
        <taxon>Thermaceae</taxon>
        <taxon>Meiothermus</taxon>
    </lineage>
</organism>
<dbReference type="EMBL" id="CP001743">
    <property type="protein sequence ID" value="ADD29636.1"/>
    <property type="molecule type" value="Genomic_DNA"/>
</dbReference>
<protein>
    <recommendedName>
        <fullName evidence="2">YgjP-like metallopeptidase domain-containing protein</fullName>
    </recommendedName>
</protein>
<accession>D3PPM2</accession>
<dbReference type="PANTHER" id="PTHR30399">
    <property type="entry name" value="UNCHARACTERIZED PROTEIN YGJP"/>
    <property type="match status" value="1"/>
</dbReference>
<dbReference type="KEGG" id="mrb:Mrub_2889"/>
<evidence type="ECO:0000256" key="1">
    <source>
        <dbReference type="SAM" id="MobiDB-lite"/>
    </source>
</evidence>
<evidence type="ECO:0000313" key="4">
    <source>
        <dbReference type="EMBL" id="AGK04911.1"/>
    </source>
</evidence>
<evidence type="ECO:0000259" key="2">
    <source>
        <dbReference type="Pfam" id="PF01863"/>
    </source>
</evidence>
<dbReference type="Gene3D" id="3.30.2010.10">
    <property type="entry name" value="Metalloproteases ('zincins'), catalytic domain"/>
    <property type="match status" value="1"/>
</dbReference>
<dbReference type="PANTHER" id="PTHR30399:SF1">
    <property type="entry name" value="UTP PYROPHOSPHATASE"/>
    <property type="match status" value="1"/>
</dbReference>
<evidence type="ECO:0000313" key="6">
    <source>
        <dbReference type="Proteomes" id="UP000013026"/>
    </source>
</evidence>
<dbReference type="Proteomes" id="UP000006655">
    <property type="component" value="Chromosome"/>
</dbReference>